<dbReference type="OrthoDB" id="192887at2759"/>
<evidence type="ECO:0000256" key="8">
    <source>
        <dbReference type="ARBA" id="ARBA00048312"/>
    </source>
</evidence>
<evidence type="ECO:0000256" key="3">
    <source>
        <dbReference type="ARBA" id="ARBA00022679"/>
    </source>
</evidence>
<dbReference type="EMBL" id="KQ435037">
    <property type="protein sequence ID" value="KZC14128.1"/>
    <property type="molecule type" value="Genomic_DNA"/>
</dbReference>
<feature type="domain" description="Protein kinase" evidence="12">
    <location>
        <begin position="21"/>
        <end position="315"/>
    </location>
</feature>
<feature type="compositionally biased region" description="Polar residues" evidence="11">
    <location>
        <begin position="592"/>
        <end position="601"/>
    </location>
</feature>
<comment type="catalytic activity">
    <reaction evidence="8">
        <text>L-seryl-[protein] + ATP = O-phospho-L-seryl-[protein] + ADP + H(+)</text>
        <dbReference type="Rhea" id="RHEA:17989"/>
        <dbReference type="Rhea" id="RHEA-COMP:9863"/>
        <dbReference type="Rhea" id="RHEA-COMP:11604"/>
        <dbReference type="ChEBI" id="CHEBI:15378"/>
        <dbReference type="ChEBI" id="CHEBI:29999"/>
        <dbReference type="ChEBI" id="CHEBI:30616"/>
        <dbReference type="ChEBI" id="CHEBI:83421"/>
        <dbReference type="ChEBI" id="CHEBI:456216"/>
        <dbReference type="EC" id="2.7.11.24"/>
    </reaction>
</comment>
<evidence type="ECO:0000256" key="9">
    <source>
        <dbReference type="PROSITE-ProRule" id="PRU10141"/>
    </source>
</evidence>
<evidence type="ECO:0000256" key="10">
    <source>
        <dbReference type="RuleBase" id="RU361165"/>
    </source>
</evidence>
<dbReference type="Pfam" id="PF00069">
    <property type="entry name" value="Pkinase"/>
    <property type="match status" value="1"/>
</dbReference>
<keyword evidence="4 9" id="KW-0547">Nucleotide-binding</keyword>
<gene>
    <name evidence="13" type="ORF">WN55_06360</name>
</gene>
<evidence type="ECO:0000313" key="14">
    <source>
        <dbReference type="Proteomes" id="UP000076502"/>
    </source>
</evidence>
<keyword evidence="6 9" id="KW-0067">ATP-binding</keyword>
<evidence type="ECO:0000256" key="5">
    <source>
        <dbReference type="ARBA" id="ARBA00022777"/>
    </source>
</evidence>
<dbReference type="FunFam" id="3.30.200.20:FF:000166">
    <property type="entry name" value="Mitogen-activated protein kinase"/>
    <property type="match status" value="1"/>
</dbReference>
<evidence type="ECO:0000256" key="2">
    <source>
        <dbReference type="ARBA" id="ARBA00022527"/>
    </source>
</evidence>
<dbReference type="Gene3D" id="3.30.200.20">
    <property type="entry name" value="Phosphorylase Kinase, domain 1"/>
    <property type="match status" value="1"/>
</dbReference>
<evidence type="ECO:0000256" key="6">
    <source>
        <dbReference type="ARBA" id="ARBA00022840"/>
    </source>
</evidence>
<dbReference type="SUPFAM" id="SSF56112">
    <property type="entry name" value="Protein kinase-like (PK-like)"/>
    <property type="match status" value="1"/>
</dbReference>
<dbReference type="STRING" id="178035.A0A154PS86"/>
<dbReference type="InterPro" id="IPR000719">
    <property type="entry name" value="Prot_kinase_dom"/>
</dbReference>
<dbReference type="InterPro" id="IPR050117">
    <property type="entry name" value="MAPK"/>
</dbReference>
<sequence>MSGKNTTEKVLEIDVHVNKHYDIVRRLGKGAYGIVWKAIDKKNKETVAVKKIFDAFRNQTDAQRTFREIMFLLSFANHENIIRLIGLHKANNDRDIYLVFEYMETDLHNVIKKGNLLKDIHKVFIMYQLFKAIKYIHSGNVIHRDLKPSNVLLNAQCHCKIADFGLARSVTQIGEGDGETGSDPTLTDYVATRWYRAPEILVASKRYTKGIDMWSLGCILGEMLLGKPLFPGSSTINQVERIMGTLPLPTKEDLMSVCAGYGTNLLEKTPNGPRRSLKDLLPNVSEKALDLISNLIVFNPNRRLTAVESLEHPYVANFHRRSNEPERGSSVVPLLRDDVQLSVDEYRNKLYSMMDEKHRKHKNMSKSRIRRLSEHIRKETAVNNSNPVIGQGDATVGKNLTHSYQDLRKGRGRNDVYEPSCYDARAQLASRKTTRQPQIDSGERITKTRTISTSMEPHTQSTLDKSLRPTAKSVATQYTYGLTNGGGNNNLTPGTTKSCLYINQQHRPLSKSQRSMQSDHVTMCSPGGRSGQSAQFNRTKPRKDSIKQTVYTPARFTTDANWREENNRQKVPFTRDSPKSNLQAKYFAGGTPDSTASYYLRSSNSSNVKSTNSNTNSAESYASRPTTSKNQAIRNYLNQMMPSRVVEQSPFPCRTRNNMDHRTIQRSNAGNPDRLQPPDCTLPGTNRPRTAALNRSHIAKVQSRHIVDGNAEKKSSPLLRDTNFLDNYSQNHGVITASAYKDLRNVASSSSSSCLADVTPSPPLHQEFLQQQLNRAKYEQQV</sequence>
<dbReference type="PROSITE" id="PS00108">
    <property type="entry name" value="PROTEIN_KINASE_ST"/>
    <property type="match status" value="1"/>
</dbReference>
<dbReference type="PROSITE" id="PS00107">
    <property type="entry name" value="PROTEIN_KINASE_ATP"/>
    <property type="match status" value="1"/>
</dbReference>
<evidence type="ECO:0000256" key="1">
    <source>
        <dbReference type="ARBA" id="ARBA00012411"/>
    </source>
</evidence>
<dbReference type="InterPro" id="IPR017441">
    <property type="entry name" value="Protein_kinase_ATP_BS"/>
</dbReference>
<dbReference type="SMART" id="SM00220">
    <property type="entry name" value="S_TKc"/>
    <property type="match status" value="1"/>
</dbReference>
<dbReference type="CDD" id="cd07852">
    <property type="entry name" value="STKc_MAPK15-like"/>
    <property type="match status" value="1"/>
</dbReference>
<name>A0A154PS86_DUFNO</name>
<dbReference type="InterPro" id="IPR011009">
    <property type="entry name" value="Kinase-like_dom_sf"/>
</dbReference>
<dbReference type="InterPro" id="IPR003527">
    <property type="entry name" value="MAP_kinase_CS"/>
</dbReference>
<reference evidence="13 14" key="1">
    <citation type="submission" date="2015-07" db="EMBL/GenBank/DDBJ databases">
        <title>The genome of Dufourea novaeangliae.</title>
        <authorList>
            <person name="Pan H."/>
            <person name="Kapheim K."/>
        </authorList>
    </citation>
    <scope>NUCLEOTIDE SEQUENCE [LARGE SCALE GENOMIC DNA]</scope>
    <source>
        <strain evidence="13">0120121106</strain>
        <tissue evidence="13">Whole body</tissue>
    </source>
</reference>
<keyword evidence="10" id="KW-0460">Magnesium</keyword>
<comment type="similarity">
    <text evidence="10">Belongs to the protein kinase superfamily. Ser/Thr protein kinase family. MAP kinase subfamily.</text>
</comment>
<dbReference type="InterPro" id="IPR008271">
    <property type="entry name" value="Ser/Thr_kinase_AS"/>
</dbReference>
<organism evidence="13 14">
    <name type="scientific">Dufourea novaeangliae</name>
    <name type="common">Sweat bee</name>
    <dbReference type="NCBI Taxonomy" id="178035"/>
    <lineage>
        <taxon>Eukaryota</taxon>
        <taxon>Metazoa</taxon>
        <taxon>Ecdysozoa</taxon>
        <taxon>Arthropoda</taxon>
        <taxon>Hexapoda</taxon>
        <taxon>Insecta</taxon>
        <taxon>Pterygota</taxon>
        <taxon>Neoptera</taxon>
        <taxon>Endopterygota</taxon>
        <taxon>Hymenoptera</taxon>
        <taxon>Apocrita</taxon>
        <taxon>Aculeata</taxon>
        <taxon>Apoidea</taxon>
        <taxon>Anthophila</taxon>
        <taxon>Halictidae</taxon>
        <taxon>Rophitinae</taxon>
        <taxon>Dufourea</taxon>
    </lineage>
</organism>
<dbReference type="GO" id="GO:0004707">
    <property type="term" value="F:MAP kinase activity"/>
    <property type="evidence" value="ECO:0007669"/>
    <property type="project" value="UniProtKB-EC"/>
</dbReference>
<dbReference type="PANTHER" id="PTHR24055">
    <property type="entry name" value="MITOGEN-ACTIVATED PROTEIN KINASE"/>
    <property type="match status" value="1"/>
</dbReference>
<feature type="compositionally biased region" description="Polar residues" evidence="11">
    <location>
        <begin position="618"/>
        <end position="629"/>
    </location>
</feature>
<comment type="cofactor">
    <cofactor evidence="10">
        <name>Mg(2+)</name>
        <dbReference type="ChEBI" id="CHEBI:18420"/>
    </cofactor>
</comment>
<dbReference type="GO" id="GO:0005524">
    <property type="term" value="F:ATP binding"/>
    <property type="evidence" value="ECO:0007669"/>
    <property type="project" value="UniProtKB-UniRule"/>
</dbReference>
<feature type="binding site" evidence="9">
    <location>
        <position position="51"/>
    </location>
    <ligand>
        <name>ATP</name>
        <dbReference type="ChEBI" id="CHEBI:30616"/>
    </ligand>
</feature>
<comment type="activity regulation">
    <text evidence="10">Activated by threonine and tyrosine phosphorylation.</text>
</comment>
<proteinExistence type="inferred from homology"/>
<feature type="region of interest" description="Disordered" evidence="11">
    <location>
        <begin position="508"/>
        <end position="629"/>
    </location>
</feature>
<dbReference type="FunFam" id="1.10.510.10:FF:000238">
    <property type="entry name" value="Mitogen-activated protein kinase"/>
    <property type="match status" value="1"/>
</dbReference>
<feature type="compositionally biased region" description="Low complexity" evidence="11">
    <location>
        <begin position="602"/>
        <end position="617"/>
    </location>
</feature>
<keyword evidence="5 10" id="KW-0418">Kinase</keyword>
<dbReference type="EC" id="2.7.11.24" evidence="1 10"/>
<keyword evidence="2 10" id="KW-0723">Serine/threonine-protein kinase</keyword>
<keyword evidence="3 10" id="KW-0808">Transferase</keyword>
<evidence type="ECO:0000313" key="13">
    <source>
        <dbReference type="EMBL" id="KZC14128.1"/>
    </source>
</evidence>
<dbReference type="GO" id="GO:0106310">
    <property type="term" value="F:protein serine kinase activity"/>
    <property type="evidence" value="ECO:0007669"/>
    <property type="project" value="RHEA"/>
</dbReference>
<dbReference type="AlphaFoldDB" id="A0A154PS86"/>
<dbReference type="GO" id="GO:0036064">
    <property type="term" value="C:ciliary basal body"/>
    <property type="evidence" value="ECO:0007669"/>
    <property type="project" value="UniProtKB-ARBA"/>
</dbReference>
<evidence type="ECO:0000256" key="7">
    <source>
        <dbReference type="ARBA" id="ARBA00047592"/>
    </source>
</evidence>
<dbReference type="Proteomes" id="UP000076502">
    <property type="component" value="Unassembled WGS sequence"/>
</dbReference>
<evidence type="ECO:0000259" key="12">
    <source>
        <dbReference type="PROSITE" id="PS50011"/>
    </source>
</evidence>
<evidence type="ECO:0000256" key="11">
    <source>
        <dbReference type="SAM" id="MobiDB-lite"/>
    </source>
</evidence>
<accession>A0A154PS86</accession>
<dbReference type="PROSITE" id="PS50011">
    <property type="entry name" value="PROTEIN_KINASE_DOM"/>
    <property type="match status" value="1"/>
</dbReference>
<comment type="catalytic activity">
    <reaction evidence="7 10">
        <text>L-threonyl-[protein] + ATP = O-phospho-L-threonyl-[protein] + ADP + H(+)</text>
        <dbReference type="Rhea" id="RHEA:46608"/>
        <dbReference type="Rhea" id="RHEA-COMP:11060"/>
        <dbReference type="Rhea" id="RHEA-COMP:11605"/>
        <dbReference type="ChEBI" id="CHEBI:15378"/>
        <dbReference type="ChEBI" id="CHEBI:30013"/>
        <dbReference type="ChEBI" id="CHEBI:30616"/>
        <dbReference type="ChEBI" id="CHEBI:61977"/>
        <dbReference type="ChEBI" id="CHEBI:456216"/>
        <dbReference type="EC" id="2.7.11.24"/>
    </reaction>
</comment>
<dbReference type="PROSITE" id="PS01351">
    <property type="entry name" value="MAPK"/>
    <property type="match status" value="1"/>
</dbReference>
<dbReference type="Gene3D" id="1.10.510.10">
    <property type="entry name" value="Transferase(Phosphotransferase) domain 1"/>
    <property type="match status" value="1"/>
</dbReference>
<feature type="region of interest" description="Disordered" evidence="11">
    <location>
        <begin position="663"/>
        <end position="684"/>
    </location>
</feature>
<feature type="compositionally biased region" description="Polar residues" evidence="11">
    <location>
        <begin position="508"/>
        <end position="520"/>
    </location>
</feature>
<protein>
    <recommendedName>
        <fullName evidence="1 10">Mitogen-activated protein kinase</fullName>
        <ecNumber evidence="1 10">2.7.11.24</ecNumber>
    </recommendedName>
</protein>
<keyword evidence="14" id="KW-1185">Reference proteome</keyword>
<evidence type="ECO:0000256" key="4">
    <source>
        <dbReference type="ARBA" id="ARBA00022741"/>
    </source>
</evidence>